<sequence length="370" mass="39284">MLVQDFFLLRKCRTPSDTLGQEKARFSHFVGRSLPGARALGAPRLSGGIRRQGRRHRHARRQRLGAQRGRGGDRGRAARAGVPAGPPGQRRGAVDRLLPPEGVEALRRLPVQPGRRRPPADLLPALPRRLPPETQDRALGTRVVPDPALPTGPQPRAGRRLPRGRGSGPLLLGGPPSAEGQPPVPARGLGGVGLRVAAAARPHPPEPVRLGGRVPRPGAPGRRVLPPALAGSPVLPAVCPPLRPHPVLPRRGHQDPPEAPARAGQTAQAAAGRAPVTVLVVLFTPCFLPSFLARVLVAVFRGAGGCGVLGAMAHVSDVANGLSYLQSLLNPVLYCFSNPAFRYSYRKVFNTLRGRGRETEAPADIRDSYS</sequence>
<dbReference type="GO" id="GO:0045125">
    <property type="term" value="F:bioactive lipid receptor activity"/>
    <property type="evidence" value="ECO:0007669"/>
    <property type="project" value="TreeGrafter"/>
</dbReference>
<accession>A0A9X9LXH8</accession>
<proteinExistence type="predicted"/>
<evidence type="ECO:0000256" key="4">
    <source>
        <dbReference type="ARBA" id="ARBA00023040"/>
    </source>
</evidence>
<dbReference type="InterPro" id="IPR051893">
    <property type="entry name" value="HCARs"/>
</dbReference>
<feature type="compositionally biased region" description="Low complexity" evidence="8">
    <location>
        <begin position="168"/>
        <end position="178"/>
    </location>
</feature>
<comment type="caution">
    <text evidence="10">The sequence shown here is derived from an EMBL/GenBank/DDBJ whole genome shotgun (WGS) entry which is preliminary data.</text>
</comment>
<evidence type="ECO:0000256" key="8">
    <source>
        <dbReference type="SAM" id="MobiDB-lite"/>
    </source>
</evidence>
<evidence type="ECO:0000256" key="5">
    <source>
        <dbReference type="ARBA" id="ARBA00023136"/>
    </source>
</evidence>
<feature type="compositionally biased region" description="Basic residues" evidence="8">
    <location>
        <begin position="51"/>
        <end position="63"/>
    </location>
</feature>
<comment type="subcellular location">
    <subcellularLocation>
        <location evidence="1">Membrane</location>
        <topology evidence="1">Multi-pass membrane protein</topology>
    </subcellularLocation>
</comment>
<protein>
    <recommendedName>
        <fullName evidence="9">G-protein coupled receptors family 1 profile domain-containing protein</fullName>
    </recommendedName>
</protein>
<keyword evidence="5" id="KW-0472">Membrane</keyword>
<dbReference type="EMBL" id="CYRY02026653">
    <property type="protein sequence ID" value="VCW98858.1"/>
    <property type="molecule type" value="Genomic_DNA"/>
</dbReference>
<keyword evidence="2" id="KW-0812">Transmembrane</keyword>
<feature type="region of interest" description="Disordered" evidence="8">
    <location>
        <begin position="40"/>
        <end position="181"/>
    </location>
</feature>
<dbReference type="PRINTS" id="PR00237">
    <property type="entry name" value="GPCRRHODOPSN"/>
</dbReference>
<evidence type="ECO:0000256" key="3">
    <source>
        <dbReference type="ARBA" id="ARBA00022989"/>
    </source>
</evidence>
<keyword evidence="11" id="KW-1185">Reference proteome</keyword>
<dbReference type="PANTHER" id="PTHR46048:SF7">
    <property type="entry name" value="12-(S)-HYDROXY-5,8,10,14-EICOSATETRAENOIC ACID RECEPTOR"/>
    <property type="match status" value="1"/>
</dbReference>
<dbReference type="AlphaFoldDB" id="A0A9X9LXH8"/>
<feature type="domain" description="G-protein coupled receptors family 1 profile" evidence="9">
    <location>
        <begin position="276"/>
        <end position="334"/>
    </location>
</feature>
<evidence type="ECO:0000256" key="6">
    <source>
        <dbReference type="ARBA" id="ARBA00023170"/>
    </source>
</evidence>
<evidence type="ECO:0000313" key="10">
    <source>
        <dbReference type="EMBL" id="VCW98858.1"/>
    </source>
</evidence>
<gene>
    <name evidence="10" type="ORF">BN2614_LOCUS4</name>
</gene>
<keyword evidence="4" id="KW-0297">G-protein coupled receptor</keyword>
<evidence type="ECO:0000256" key="1">
    <source>
        <dbReference type="ARBA" id="ARBA00004141"/>
    </source>
</evidence>
<name>A0A9X9LXH8_GULGU</name>
<evidence type="ECO:0000256" key="7">
    <source>
        <dbReference type="ARBA" id="ARBA00023224"/>
    </source>
</evidence>
<dbReference type="GO" id="GO:0016020">
    <property type="term" value="C:membrane"/>
    <property type="evidence" value="ECO:0007669"/>
    <property type="project" value="UniProtKB-SubCell"/>
</dbReference>
<dbReference type="Gene3D" id="1.20.1070.10">
    <property type="entry name" value="Rhodopsin 7-helix transmembrane proteins"/>
    <property type="match status" value="1"/>
</dbReference>
<feature type="region of interest" description="Disordered" evidence="8">
    <location>
        <begin position="241"/>
        <end position="268"/>
    </location>
</feature>
<feature type="compositionally biased region" description="Low complexity" evidence="8">
    <location>
        <begin position="78"/>
        <end position="91"/>
    </location>
</feature>
<evidence type="ECO:0000313" key="11">
    <source>
        <dbReference type="Proteomes" id="UP000269945"/>
    </source>
</evidence>
<dbReference type="PANTHER" id="PTHR46048">
    <property type="entry name" value="HYDROXYCARBOXYLIC ACID RECEPTOR 2"/>
    <property type="match status" value="1"/>
</dbReference>
<keyword evidence="6" id="KW-0675">Receptor</keyword>
<organism evidence="10 11">
    <name type="scientific">Gulo gulo</name>
    <name type="common">Wolverine</name>
    <name type="synonym">Gluton</name>
    <dbReference type="NCBI Taxonomy" id="48420"/>
    <lineage>
        <taxon>Eukaryota</taxon>
        <taxon>Metazoa</taxon>
        <taxon>Chordata</taxon>
        <taxon>Craniata</taxon>
        <taxon>Vertebrata</taxon>
        <taxon>Euteleostomi</taxon>
        <taxon>Mammalia</taxon>
        <taxon>Eutheria</taxon>
        <taxon>Laurasiatheria</taxon>
        <taxon>Carnivora</taxon>
        <taxon>Caniformia</taxon>
        <taxon>Musteloidea</taxon>
        <taxon>Mustelidae</taxon>
        <taxon>Guloninae</taxon>
        <taxon>Gulo</taxon>
    </lineage>
</organism>
<evidence type="ECO:0000256" key="2">
    <source>
        <dbReference type="ARBA" id="ARBA00022692"/>
    </source>
</evidence>
<dbReference type="SUPFAM" id="SSF81321">
    <property type="entry name" value="Family A G protein-coupled receptor-like"/>
    <property type="match status" value="1"/>
</dbReference>
<dbReference type="InterPro" id="IPR000276">
    <property type="entry name" value="GPCR_Rhodpsn"/>
</dbReference>
<dbReference type="PROSITE" id="PS50262">
    <property type="entry name" value="G_PROTEIN_RECEP_F1_2"/>
    <property type="match status" value="1"/>
</dbReference>
<evidence type="ECO:0000259" key="9">
    <source>
        <dbReference type="PROSITE" id="PS50262"/>
    </source>
</evidence>
<keyword evidence="7" id="KW-0807">Transducer</keyword>
<keyword evidence="3" id="KW-1133">Transmembrane helix</keyword>
<dbReference type="GO" id="GO:0050728">
    <property type="term" value="P:negative regulation of inflammatory response"/>
    <property type="evidence" value="ECO:0007669"/>
    <property type="project" value="TreeGrafter"/>
</dbReference>
<dbReference type="Proteomes" id="UP000269945">
    <property type="component" value="Unassembled WGS sequence"/>
</dbReference>
<reference evidence="10 11" key="1">
    <citation type="submission" date="2018-10" db="EMBL/GenBank/DDBJ databases">
        <authorList>
            <person name="Ekblom R."/>
            <person name="Jareborg N."/>
        </authorList>
    </citation>
    <scope>NUCLEOTIDE SEQUENCE [LARGE SCALE GENOMIC DNA]</scope>
    <source>
        <tissue evidence="10">Muscle</tissue>
    </source>
</reference>
<dbReference type="InterPro" id="IPR017452">
    <property type="entry name" value="GPCR_Rhodpsn_7TM"/>
</dbReference>